<name>A0A9D4FM86_DREPO</name>
<feature type="compositionally biased region" description="Basic and acidic residues" evidence="1">
    <location>
        <begin position="78"/>
        <end position="99"/>
    </location>
</feature>
<sequence length="99" mass="10465">IIGPLKSRVDTICSSLPYARKGLLVTKAKFPAALRHAMDQATPASVQNAFAAFALSGLYPVNRGAINTSQLAAPGINGEEKGINTKSAERPSFDFKTDC</sequence>
<dbReference type="AlphaFoldDB" id="A0A9D4FM86"/>
<reference evidence="2" key="1">
    <citation type="journal article" date="2019" name="bioRxiv">
        <title>The Genome of the Zebra Mussel, Dreissena polymorpha: A Resource for Invasive Species Research.</title>
        <authorList>
            <person name="McCartney M.A."/>
            <person name="Auch B."/>
            <person name="Kono T."/>
            <person name="Mallez S."/>
            <person name="Zhang Y."/>
            <person name="Obille A."/>
            <person name="Becker A."/>
            <person name="Abrahante J.E."/>
            <person name="Garbe J."/>
            <person name="Badalamenti J.P."/>
            <person name="Herman A."/>
            <person name="Mangelson H."/>
            <person name="Liachko I."/>
            <person name="Sullivan S."/>
            <person name="Sone E.D."/>
            <person name="Koren S."/>
            <person name="Silverstein K.A.T."/>
            <person name="Beckman K.B."/>
            <person name="Gohl D.M."/>
        </authorList>
    </citation>
    <scope>NUCLEOTIDE SEQUENCE</scope>
    <source>
        <strain evidence="2">Duluth1</strain>
        <tissue evidence="2">Whole animal</tissue>
    </source>
</reference>
<feature type="region of interest" description="Disordered" evidence="1">
    <location>
        <begin position="77"/>
        <end position="99"/>
    </location>
</feature>
<reference evidence="2" key="2">
    <citation type="submission" date="2020-11" db="EMBL/GenBank/DDBJ databases">
        <authorList>
            <person name="McCartney M.A."/>
            <person name="Auch B."/>
            <person name="Kono T."/>
            <person name="Mallez S."/>
            <person name="Becker A."/>
            <person name="Gohl D.M."/>
            <person name="Silverstein K.A.T."/>
            <person name="Koren S."/>
            <person name="Bechman K.B."/>
            <person name="Herman A."/>
            <person name="Abrahante J.E."/>
            <person name="Garbe J."/>
        </authorList>
    </citation>
    <scope>NUCLEOTIDE SEQUENCE</scope>
    <source>
        <strain evidence="2">Duluth1</strain>
        <tissue evidence="2">Whole animal</tissue>
    </source>
</reference>
<comment type="caution">
    <text evidence="2">The sequence shown here is derived from an EMBL/GenBank/DDBJ whole genome shotgun (WGS) entry which is preliminary data.</text>
</comment>
<dbReference type="EMBL" id="JAIWYP010000007">
    <property type="protein sequence ID" value="KAH3799050.1"/>
    <property type="molecule type" value="Genomic_DNA"/>
</dbReference>
<evidence type="ECO:0000256" key="1">
    <source>
        <dbReference type="SAM" id="MobiDB-lite"/>
    </source>
</evidence>
<protein>
    <submittedName>
        <fullName evidence="2">Uncharacterized protein</fullName>
    </submittedName>
</protein>
<dbReference type="Proteomes" id="UP000828390">
    <property type="component" value="Unassembled WGS sequence"/>
</dbReference>
<gene>
    <name evidence="2" type="ORF">DPMN_152653</name>
</gene>
<evidence type="ECO:0000313" key="2">
    <source>
        <dbReference type="EMBL" id="KAH3799050.1"/>
    </source>
</evidence>
<feature type="non-terminal residue" evidence="2">
    <location>
        <position position="99"/>
    </location>
</feature>
<proteinExistence type="predicted"/>
<evidence type="ECO:0000313" key="3">
    <source>
        <dbReference type="Proteomes" id="UP000828390"/>
    </source>
</evidence>
<keyword evidence="3" id="KW-1185">Reference proteome</keyword>
<organism evidence="2 3">
    <name type="scientific">Dreissena polymorpha</name>
    <name type="common">Zebra mussel</name>
    <name type="synonym">Mytilus polymorpha</name>
    <dbReference type="NCBI Taxonomy" id="45954"/>
    <lineage>
        <taxon>Eukaryota</taxon>
        <taxon>Metazoa</taxon>
        <taxon>Spiralia</taxon>
        <taxon>Lophotrochozoa</taxon>
        <taxon>Mollusca</taxon>
        <taxon>Bivalvia</taxon>
        <taxon>Autobranchia</taxon>
        <taxon>Heteroconchia</taxon>
        <taxon>Euheterodonta</taxon>
        <taxon>Imparidentia</taxon>
        <taxon>Neoheterodontei</taxon>
        <taxon>Myida</taxon>
        <taxon>Dreissenoidea</taxon>
        <taxon>Dreissenidae</taxon>
        <taxon>Dreissena</taxon>
    </lineage>
</organism>
<accession>A0A9D4FM86</accession>